<keyword evidence="1" id="KW-0812">Transmembrane</keyword>
<gene>
    <name evidence="2" type="ORF">B5C34_03440</name>
</gene>
<feature type="transmembrane region" description="Helical" evidence="1">
    <location>
        <begin position="162"/>
        <end position="180"/>
    </location>
</feature>
<sequence length="187" mass="20226">MSDFRAMSLADARRDYLANSTTAMPIGGLIAWGSLAAIAWHMGDDLPVWIPFTAAAAPVPIALLIDRIRGTIGRWKQGNDNPVAKLFMRFIWVITLLSPFIIIAAMEAGEVDLVILGMAVFAGMIWVPHGWGADDPAGFIHFIMRALLCYAAYLLVPEPERGAAVAAAPALTYVYAILAMKKPESAQ</sequence>
<proteinExistence type="predicted"/>
<evidence type="ECO:0000313" key="2">
    <source>
        <dbReference type="EMBL" id="OWV32595.1"/>
    </source>
</evidence>
<dbReference type="Pfam" id="PF22765">
    <property type="entry name" value="DUF7010"/>
    <property type="match status" value="1"/>
</dbReference>
<dbReference type="InterPro" id="IPR053824">
    <property type="entry name" value="DUF7010"/>
</dbReference>
<dbReference type="AlphaFoldDB" id="A0A219B2P0"/>
<feature type="transmembrane region" description="Helical" evidence="1">
    <location>
        <begin position="86"/>
        <end position="105"/>
    </location>
</feature>
<reference evidence="3" key="1">
    <citation type="submission" date="2017-05" db="EMBL/GenBank/DDBJ databases">
        <authorList>
            <person name="Lin X."/>
        </authorList>
    </citation>
    <scope>NUCLEOTIDE SEQUENCE [LARGE SCALE GENOMIC DNA]</scope>
    <source>
        <strain evidence="3">JLT2012</strain>
    </source>
</reference>
<evidence type="ECO:0000313" key="3">
    <source>
        <dbReference type="Proteomes" id="UP000198462"/>
    </source>
</evidence>
<keyword evidence="1" id="KW-0472">Membrane</keyword>
<feature type="transmembrane region" description="Helical" evidence="1">
    <location>
        <begin position="21"/>
        <end position="42"/>
    </location>
</feature>
<organism evidence="2 3">
    <name type="scientific">Pacificimonas flava</name>
    <dbReference type="NCBI Taxonomy" id="1234595"/>
    <lineage>
        <taxon>Bacteria</taxon>
        <taxon>Pseudomonadati</taxon>
        <taxon>Pseudomonadota</taxon>
        <taxon>Alphaproteobacteria</taxon>
        <taxon>Sphingomonadales</taxon>
        <taxon>Sphingosinicellaceae</taxon>
        <taxon>Pacificimonas</taxon>
    </lineage>
</organism>
<evidence type="ECO:0000256" key="1">
    <source>
        <dbReference type="SAM" id="Phobius"/>
    </source>
</evidence>
<dbReference type="EMBL" id="NFZT01000001">
    <property type="protein sequence ID" value="OWV32595.1"/>
    <property type="molecule type" value="Genomic_DNA"/>
</dbReference>
<dbReference type="Proteomes" id="UP000198462">
    <property type="component" value="Unassembled WGS sequence"/>
</dbReference>
<feature type="transmembrane region" description="Helical" evidence="1">
    <location>
        <begin position="48"/>
        <end position="65"/>
    </location>
</feature>
<protein>
    <recommendedName>
        <fullName evidence="4">Transmembrane protein</fullName>
    </recommendedName>
</protein>
<accession>A0A219B2P0</accession>
<dbReference type="OrthoDB" id="7595043at2"/>
<comment type="caution">
    <text evidence="2">The sequence shown here is derived from an EMBL/GenBank/DDBJ whole genome shotgun (WGS) entry which is preliminary data.</text>
</comment>
<feature type="transmembrane region" description="Helical" evidence="1">
    <location>
        <begin position="139"/>
        <end position="156"/>
    </location>
</feature>
<evidence type="ECO:0008006" key="4">
    <source>
        <dbReference type="Google" id="ProtNLM"/>
    </source>
</evidence>
<feature type="transmembrane region" description="Helical" evidence="1">
    <location>
        <begin position="111"/>
        <end position="127"/>
    </location>
</feature>
<dbReference type="RefSeq" id="WP_088711389.1">
    <property type="nucleotide sequence ID" value="NZ_NFZT01000001.1"/>
</dbReference>
<keyword evidence="1" id="KW-1133">Transmembrane helix</keyword>
<name>A0A219B2P0_9SPHN</name>
<keyword evidence="3" id="KW-1185">Reference proteome</keyword>